<keyword evidence="5" id="KW-0119">Carbohydrate metabolism</keyword>
<dbReference type="SUPFAM" id="SSF56784">
    <property type="entry name" value="HAD-like"/>
    <property type="match status" value="1"/>
</dbReference>
<gene>
    <name evidence="6" type="ORF">AB8U03_12395</name>
</gene>
<dbReference type="InterPro" id="IPR041492">
    <property type="entry name" value="HAD_2"/>
</dbReference>
<dbReference type="PANTHER" id="PTHR46193">
    <property type="entry name" value="6-PHOSPHOGLUCONATE PHOSPHATASE"/>
    <property type="match status" value="1"/>
</dbReference>
<evidence type="ECO:0000313" key="7">
    <source>
        <dbReference type="Proteomes" id="UP001564657"/>
    </source>
</evidence>
<name>A0ABV4BR44_9CLOT</name>
<dbReference type="Proteomes" id="UP001564657">
    <property type="component" value="Unassembled WGS sequence"/>
</dbReference>
<reference evidence="6 7" key="1">
    <citation type="submission" date="2024-08" db="EMBL/GenBank/DDBJ databases">
        <title>Clostridium lapicellarii sp. nov., and Clostridium renhuaiense sp. nov., two species isolated from the mud in a fermentation cellar used for producing sauce-flavour Chinese liquors.</title>
        <authorList>
            <person name="Yang F."/>
            <person name="Wang H."/>
            <person name="Chen L.Q."/>
            <person name="Zhou N."/>
            <person name="Lu J.J."/>
            <person name="Pu X.X."/>
            <person name="Wan B."/>
            <person name="Wang L."/>
            <person name="Liu S.J."/>
        </authorList>
    </citation>
    <scope>NUCLEOTIDE SEQUENCE [LARGE SCALE GENOMIC DNA]</scope>
    <source>
        <strain evidence="6 7">MT-5</strain>
    </source>
</reference>
<evidence type="ECO:0000256" key="4">
    <source>
        <dbReference type="ARBA" id="ARBA00022842"/>
    </source>
</evidence>
<dbReference type="InterPro" id="IPR036412">
    <property type="entry name" value="HAD-like_sf"/>
</dbReference>
<keyword evidence="6" id="KW-0378">Hydrolase</keyword>
<dbReference type="PRINTS" id="PR00413">
    <property type="entry name" value="HADHALOGNASE"/>
</dbReference>
<organism evidence="6 7">
    <name type="scientific">Clostridium moutaii</name>
    <dbReference type="NCBI Taxonomy" id="3240932"/>
    <lineage>
        <taxon>Bacteria</taxon>
        <taxon>Bacillati</taxon>
        <taxon>Bacillota</taxon>
        <taxon>Clostridia</taxon>
        <taxon>Eubacteriales</taxon>
        <taxon>Clostridiaceae</taxon>
        <taxon>Clostridium</taxon>
    </lineage>
</organism>
<dbReference type="InterPro" id="IPR051600">
    <property type="entry name" value="Beta-PGM-like"/>
</dbReference>
<sequence length="219" mass="25148">MIIDAVIFDMDGVIIDSEPLHKKLNDELLAEYGVKMGKEEQLSFIGTTSYYEWKTIKRRYNLSNSLEELVKRDRDLYLTNLKKNEDIKPIEGVDELIKFLYSKNLKLAVASSSPINVIEIVIKRLKLEEYFCRLVTGDDVKNSKPAPDIFLRAARLLDVRPEHCIVVEDSKNGVEASKKAGMYCMAFKNLNSGNQELSKADFICNSFCCMLREFKKIVF</sequence>
<evidence type="ECO:0000256" key="1">
    <source>
        <dbReference type="ARBA" id="ARBA00001946"/>
    </source>
</evidence>
<dbReference type="SFLD" id="SFLDS00003">
    <property type="entry name" value="Haloacid_Dehalogenase"/>
    <property type="match status" value="1"/>
</dbReference>
<protein>
    <submittedName>
        <fullName evidence="6">HAD family hydrolase</fullName>
    </submittedName>
</protein>
<dbReference type="SFLD" id="SFLDG01135">
    <property type="entry name" value="C1.5.6:_HAD__Beta-PGM__Phospha"/>
    <property type="match status" value="1"/>
</dbReference>
<dbReference type="SFLD" id="SFLDG01129">
    <property type="entry name" value="C1.5:_HAD__Beta-PGM__Phosphata"/>
    <property type="match status" value="1"/>
</dbReference>
<dbReference type="Gene3D" id="1.10.150.240">
    <property type="entry name" value="Putative phosphatase, domain 2"/>
    <property type="match status" value="1"/>
</dbReference>
<dbReference type="EMBL" id="JBGEWD010000012">
    <property type="protein sequence ID" value="MEY8000978.1"/>
    <property type="molecule type" value="Genomic_DNA"/>
</dbReference>
<comment type="cofactor">
    <cofactor evidence="1">
        <name>Mg(2+)</name>
        <dbReference type="ChEBI" id="CHEBI:18420"/>
    </cofactor>
</comment>
<proteinExistence type="inferred from homology"/>
<comment type="similarity">
    <text evidence="2">Belongs to the HAD-like hydrolase superfamily. CbbY/CbbZ/Gph/YieH family.</text>
</comment>
<evidence type="ECO:0000313" key="6">
    <source>
        <dbReference type="EMBL" id="MEY8000978.1"/>
    </source>
</evidence>
<evidence type="ECO:0000256" key="3">
    <source>
        <dbReference type="ARBA" id="ARBA00022723"/>
    </source>
</evidence>
<keyword evidence="7" id="KW-1185">Reference proteome</keyword>
<evidence type="ECO:0000256" key="5">
    <source>
        <dbReference type="ARBA" id="ARBA00023277"/>
    </source>
</evidence>
<keyword evidence="3" id="KW-0479">Metal-binding</keyword>
<dbReference type="Gene3D" id="3.40.50.1000">
    <property type="entry name" value="HAD superfamily/HAD-like"/>
    <property type="match status" value="1"/>
</dbReference>
<dbReference type="InterPro" id="IPR023214">
    <property type="entry name" value="HAD_sf"/>
</dbReference>
<dbReference type="Pfam" id="PF13419">
    <property type="entry name" value="HAD_2"/>
    <property type="match status" value="1"/>
</dbReference>
<dbReference type="NCBIfam" id="TIGR01509">
    <property type="entry name" value="HAD-SF-IA-v3"/>
    <property type="match status" value="1"/>
</dbReference>
<evidence type="ECO:0000256" key="2">
    <source>
        <dbReference type="ARBA" id="ARBA00006171"/>
    </source>
</evidence>
<dbReference type="RefSeq" id="WP_369704874.1">
    <property type="nucleotide sequence ID" value="NZ_JBGEWD010000012.1"/>
</dbReference>
<keyword evidence="4" id="KW-0460">Magnesium</keyword>
<comment type="caution">
    <text evidence="6">The sequence shown here is derived from an EMBL/GenBank/DDBJ whole genome shotgun (WGS) entry which is preliminary data.</text>
</comment>
<dbReference type="NCBIfam" id="TIGR01549">
    <property type="entry name" value="HAD-SF-IA-v1"/>
    <property type="match status" value="1"/>
</dbReference>
<accession>A0ABV4BR44</accession>
<dbReference type="CDD" id="cd16423">
    <property type="entry name" value="HAD_BPGM-like"/>
    <property type="match status" value="1"/>
</dbReference>
<dbReference type="InterPro" id="IPR023198">
    <property type="entry name" value="PGP-like_dom2"/>
</dbReference>
<dbReference type="InterPro" id="IPR006439">
    <property type="entry name" value="HAD-SF_hydro_IA"/>
</dbReference>
<dbReference type="PANTHER" id="PTHR46193:SF18">
    <property type="entry name" value="HEXITOL PHOSPHATASE B"/>
    <property type="match status" value="1"/>
</dbReference>
<dbReference type="GO" id="GO:0016787">
    <property type="term" value="F:hydrolase activity"/>
    <property type="evidence" value="ECO:0007669"/>
    <property type="project" value="UniProtKB-KW"/>
</dbReference>